<dbReference type="AlphaFoldDB" id="A0A0A9ARH3"/>
<name>A0A0A9ARH3_ARUDO</name>
<proteinExistence type="predicted"/>
<reference evidence="1" key="2">
    <citation type="journal article" date="2015" name="Data Brief">
        <title>Shoot transcriptome of the giant reed, Arundo donax.</title>
        <authorList>
            <person name="Barrero R.A."/>
            <person name="Guerrero F.D."/>
            <person name="Moolhuijzen P."/>
            <person name="Goolsby J.A."/>
            <person name="Tidwell J."/>
            <person name="Bellgard S.E."/>
            <person name="Bellgard M.I."/>
        </authorList>
    </citation>
    <scope>NUCLEOTIDE SEQUENCE</scope>
    <source>
        <tissue evidence="1">Shoot tissue taken approximately 20 cm above the soil surface</tissue>
    </source>
</reference>
<protein>
    <submittedName>
        <fullName evidence="1">Uncharacterized protein</fullName>
    </submittedName>
</protein>
<sequence>MYLNVGIIHNIMKILLILNFHP</sequence>
<dbReference type="EMBL" id="GBRH01245427">
    <property type="protein sequence ID" value="JAD52468.1"/>
    <property type="molecule type" value="Transcribed_RNA"/>
</dbReference>
<organism evidence="1">
    <name type="scientific">Arundo donax</name>
    <name type="common">Giant reed</name>
    <name type="synonym">Donax arundinaceus</name>
    <dbReference type="NCBI Taxonomy" id="35708"/>
    <lineage>
        <taxon>Eukaryota</taxon>
        <taxon>Viridiplantae</taxon>
        <taxon>Streptophyta</taxon>
        <taxon>Embryophyta</taxon>
        <taxon>Tracheophyta</taxon>
        <taxon>Spermatophyta</taxon>
        <taxon>Magnoliopsida</taxon>
        <taxon>Liliopsida</taxon>
        <taxon>Poales</taxon>
        <taxon>Poaceae</taxon>
        <taxon>PACMAD clade</taxon>
        <taxon>Arundinoideae</taxon>
        <taxon>Arundineae</taxon>
        <taxon>Arundo</taxon>
    </lineage>
</organism>
<accession>A0A0A9ARH3</accession>
<evidence type="ECO:0000313" key="1">
    <source>
        <dbReference type="EMBL" id="JAD52468.1"/>
    </source>
</evidence>
<reference evidence="1" key="1">
    <citation type="submission" date="2014-09" db="EMBL/GenBank/DDBJ databases">
        <authorList>
            <person name="Magalhaes I.L.F."/>
            <person name="Oliveira U."/>
            <person name="Santos F.R."/>
            <person name="Vidigal T.H.D.A."/>
            <person name="Brescovit A.D."/>
            <person name="Santos A.J."/>
        </authorList>
    </citation>
    <scope>NUCLEOTIDE SEQUENCE</scope>
    <source>
        <tissue evidence="1">Shoot tissue taken approximately 20 cm above the soil surface</tissue>
    </source>
</reference>